<name>W4P7D1_9BACE</name>
<accession>W4P7D1</accession>
<protein>
    <submittedName>
        <fullName evidence="2">Uncharacterized protein</fullName>
    </submittedName>
</protein>
<organism evidence="2 3">
    <name type="scientific">Bacteroides pyogenes JCM 6292</name>
    <dbReference type="NCBI Taxonomy" id="1235809"/>
    <lineage>
        <taxon>Bacteria</taxon>
        <taxon>Pseudomonadati</taxon>
        <taxon>Bacteroidota</taxon>
        <taxon>Bacteroidia</taxon>
        <taxon>Bacteroidales</taxon>
        <taxon>Bacteroidaceae</taxon>
        <taxon>Bacteroides</taxon>
    </lineage>
</organism>
<feature type="region of interest" description="Disordered" evidence="1">
    <location>
        <begin position="32"/>
        <end position="68"/>
    </location>
</feature>
<comment type="caution">
    <text evidence="2">The sequence shown here is derived from an EMBL/GenBank/DDBJ whole genome shotgun (WGS) entry which is preliminary data.</text>
</comment>
<proteinExistence type="predicted"/>
<reference evidence="2 3" key="1">
    <citation type="journal article" date="2014" name="Genome Announc.">
        <title>Draft Genome Sequences of Three Strains of Bacteroides pyogenes Isolated from a Cat and Swine.</title>
        <authorList>
            <person name="Sakamoto M."/>
            <person name="Oshima K."/>
            <person name="Suda W."/>
            <person name="Kitamura K."/>
            <person name="Iida T."/>
            <person name="Hattori M."/>
            <person name="Ohkuma M."/>
        </authorList>
    </citation>
    <scope>NUCLEOTIDE SEQUENCE [LARGE SCALE GENOMIC DNA]</scope>
    <source>
        <strain evidence="2 3">JCM 6292</strain>
    </source>
</reference>
<evidence type="ECO:0000313" key="3">
    <source>
        <dbReference type="Proteomes" id="UP000018861"/>
    </source>
</evidence>
<sequence>MPFGGAEVGRIREALSSPPCLRTPLCALWQDFHGKEPKPTSHTGRPEDYKAGQPAPPPLSKERRLLPS</sequence>
<feature type="compositionally biased region" description="Basic and acidic residues" evidence="1">
    <location>
        <begin position="32"/>
        <end position="50"/>
    </location>
</feature>
<evidence type="ECO:0000256" key="1">
    <source>
        <dbReference type="SAM" id="MobiDB-lite"/>
    </source>
</evidence>
<evidence type="ECO:0000313" key="2">
    <source>
        <dbReference type="EMBL" id="GAE15657.1"/>
    </source>
</evidence>
<dbReference type="Proteomes" id="UP000018861">
    <property type="component" value="Unassembled WGS sequence"/>
</dbReference>
<dbReference type="EMBL" id="BAIQ01000019">
    <property type="protein sequence ID" value="GAE15657.1"/>
    <property type="molecule type" value="Genomic_DNA"/>
</dbReference>
<gene>
    <name evidence="2" type="ORF">JCM6292_1964</name>
</gene>
<dbReference type="AlphaFoldDB" id="W4P7D1"/>